<keyword evidence="9 19" id="KW-0808">Transferase</keyword>
<comment type="catalytic activity">
    <reaction evidence="17 19">
        <text>alpha-ribazole + adenosylcob(III)inamide-GDP = adenosylcob(III)alamin + GMP + H(+)</text>
        <dbReference type="Rhea" id="RHEA:16049"/>
        <dbReference type="ChEBI" id="CHEBI:10329"/>
        <dbReference type="ChEBI" id="CHEBI:15378"/>
        <dbReference type="ChEBI" id="CHEBI:18408"/>
        <dbReference type="ChEBI" id="CHEBI:58115"/>
        <dbReference type="ChEBI" id="CHEBI:60487"/>
        <dbReference type="EC" id="2.7.8.26"/>
    </reaction>
</comment>
<evidence type="ECO:0000256" key="4">
    <source>
        <dbReference type="ARBA" id="ARBA00010561"/>
    </source>
</evidence>
<evidence type="ECO:0000313" key="21">
    <source>
        <dbReference type="Proteomes" id="UP001519295"/>
    </source>
</evidence>
<gene>
    <name evidence="19" type="primary">cobS</name>
    <name evidence="20" type="ORF">JOF36_002891</name>
</gene>
<comment type="similarity">
    <text evidence="4 19">Belongs to the CobS family.</text>
</comment>
<evidence type="ECO:0000256" key="2">
    <source>
        <dbReference type="ARBA" id="ARBA00004651"/>
    </source>
</evidence>
<feature type="transmembrane region" description="Helical" evidence="19">
    <location>
        <begin position="193"/>
        <end position="216"/>
    </location>
</feature>
<evidence type="ECO:0000256" key="7">
    <source>
        <dbReference type="ARBA" id="ARBA00022475"/>
    </source>
</evidence>
<sequence>MTRPGPFAGLALAASWLTVLPVRVRTLPDGGLPDGVPAAALRWAPLVGLGLGAAGGGLLLGLTLLGVSPLVAGLLVVGAGALATRGMHVDGLADTADGLGSYGPPERALRVMADGGAGPFAVVTLLVVLGGRATALAQLAAAPPAAVLAACALAAATGRAGFCWVARRGTPAARPGGLGATVAGSQPAWVAPLWWIGLAGAGATALVAAVGSVAGMPRRYADHLPASPGFSLTDPLAGVGLALAVAGAVLLAALLVVGVARHTRRRFGGMSGDVLGAAAELSSTAVLVVLAAALTG</sequence>
<name>A0ABS4VTF5_9PSEU</name>
<organism evidence="20 21">
    <name type="scientific">Pseudonocardia parietis</name>
    <dbReference type="NCBI Taxonomy" id="570936"/>
    <lineage>
        <taxon>Bacteria</taxon>
        <taxon>Bacillati</taxon>
        <taxon>Actinomycetota</taxon>
        <taxon>Actinomycetes</taxon>
        <taxon>Pseudonocardiales</taxon>
        <taxon>Pseudonocardiaceae</taxon>
        <taxon>Pseudonocardia</taxon>
    </lineage>
</organism>
<feature type="transmembrane region" description="Helical" evidence="19">
    <location>
        <begin position="236"/>
        <end position="260"/>
    </location>
</feature>
<comment type="catalytic activity">
    <reaction evidence="18 19">
        <text>alpha-ribazole 5'-phosphate + adenosylcob(III)inamide-GDP = adenosylcob(III)alamin 5'-phosphate + GMP + H(+)</text>
        <dbReference type="Rhea" id="RHEA:23560"/>
        <dbReference type="ChEBI" id="CHEBI:15378"/>
        <dbReference type="ChEBI" id="CHEBI:57918"/>
        <dbReference type="ChEBI" id="CHEBI:58115"/>
        <dbReference type="ChEBI" id="CHEBI:60487"/>
        <dbReference type="ChEBI" id="CHEBI:60493"/>
        <dbReference type="EC" id="2.7.8.26"/>
    </reaction>
</comment>
<keyword evidence="10 19" id="KW-0812">Transmembrane</keyword>
<dbReference type="PANTHER" id="PTHR34148">
    <property type="entry name" value="ADENOSYLCOBINAMIDE-GDP RIBAZOLETRANSFERASE"/>
    <property type="match status" value="1"/>
</dbReference>
<dbReference type="HAMAP" id="MF_00719">
    <property type="entry name" value="CobS"/>
    <property type="match status" value="1"/>
</dbReference>
<comment type="function">
    <text evidence="14 19">Joins adenosylcobinamide-GDP and alpha-ribazole to generate adenosylcobalamin (Ado-cobalamin). Also synthesizes adenosylcobalamin 5'-phosphate from adenosylcobinamide-GDP and alpha-ribazole 5'-phosphate.</text>
</comment>
<dbReference type="EMBL" id="JAGINU010000001">
    <property type="protein sequence ID" value="MBP2367195.1"/>
    <property type="molecule type" value="Genomic_DNA"/>
</dbReference>
<keyword evidence="11 19" id="KW-0460">Magnesium</keyword>
<evidence type="ECO:0000256" key="10">
    <source>
        <dbReference type="ARBA" id="ARBA00022692"/>
    </source>
</evidence>
<comment type="caution">
    <text evidence="20">The sequence shown here is derived from an EMBL/GenBank/DDBJ whole genome shotgun (WGS) entry which is preliminary data.</text>
</comment>
<evidence type="ECO:0000256" key="3">
    <source>
        <dbReference type="ARBA" id="ARBA00004663"/>
    </source>
</evidence>
<dbReference type="Proteomes" id="UP001519295">
    <property type="component" value="Unassembled WGS sequence"/>
</dbReference>
<evidence type="ECO:0000256" key="12">
    <source>
        <dbReference type="ARBA" id="ARBA00022989"/>
    </source>
</evidence>
<evidence type="ECO:0000256" key="16">
    <source>
        <dbReference type="ARBA" id="ARBA00032853"/>
    </source>
</evidence>
<feature type="transmembrane region" description="Helical" evidence="19">
    <location>
        <begin position="117"/>
        <end position="139"/>
    </location>
</feature>
<accession>A0ABS4VTF5</accession>
<proteinExistence type="inferred from homology"/>
<dbReference type="EC" id="2.7.8.26" evidence="5 19"/>
<dbReference type="PANTHER" id="PTHR34148:SF1">
    <property type="entry name" value="ADENOSYLCOBINAMIDE-GDP RIBAZOLETRANSFERASE"/>
    <property type="match status" value="1"/>
</dbReference>
<feature type="transmembrane region" description="Helical" evidence="19">
    <location>
        <begin position="272"/>
        <end position="294"/>
    </location>
</feature>
<evidence type="ECO:0000313" key="20">
    <source>
        <dbReference type="EMBL" id="MBP2367195.1"/>
    </source>
</evidence>
<evidence type="ECO:0000256" key="14">
    <source>
        <dbReference type="ARBA" id="ARBA00025228"/>
    </source>
</evidence>
<evidence type="ECO:0000256" key="13">
    <source>
        <dbReference type="ARBA" id="ARBA00023136"/>
    </source>
</evidence>
<comment type="pathway">
    <text evidence="3 19">Cofactor biosynthesis; adenosylcobalamin biosynthesis; adenosylcobalamin from cob(II)yrinate a,c-diamide: step 7/7.</text>
</comment>
<evidence type="ECO:0000256" key="15">
    <source>
        <dbReference type="ARBA" id="ARBA00032605"/>
    </source>
</evidence>
<evidence type="ECO:0000256" key="9">
    <source>
        <dbReference type="ARBA" id="ARBA00022679"/>
    </source>
</evidence>
<dbReference type="GO" id="GO:0051073">
    <property type="term" value="F:adenosylcobinamide-GDP ribazoletransferase activity"/>
    <property type="evidence" value="ECO:0007669"/>
    <property type="project" value="UniProtKB-EC"/>
</dbReference>
<evidence type="ECO:0000256" key="17">
    <source>
        <dbReference type="ARBA" id="ARBA00048623"/>
    </source>
</evidence>
<keyword evidence="13 19" id="KW-0472">Membrane</keyword>
<keyword evidence="7 19" id="KW-1003">Cell membrane</keyword>
<evidence type="ECO:0000256" key="18">
    <source>
        <dbReference type="ARBA" id="ARBA00049504"/>
    </source>
</evidence>
<keyword evidence="12 19" id="KW-1133">Transmembrane helix</keyword>
<dbReference type="Pfam" id="PF02654">
    <property type="entry name" value="CobS"/>
    <property type="match status" value="1"/>
</dbReference>
<comment type="cofactor">
    <cofactor evidence="1 19">
        <name>Mg(2+)</name>
        <dbReference type="ChEBI" id="CHEBI:18420"/>
    </cofactor>
</comment>
<evidence type="ECO:0000256" key="5">
    <source>
        <dbReference type="ARBA" id="ARBA00013200"/>
    </source>
</evidence>
<protein>
    <recommendedName>
        <fullName evidence="6 19">Adenosylcobinamide-GDP ribazoletransferase</fullName>
        <ecNumber evidence="5 19">2.7.8.26</ecNumber>
    </recommendedName>
    <alternativeName>
        <fullName evidence="16 19">Cobalamin synthase</fullName>
    </alternativeName>
    <alternativeName>
        <fullName evidence="15 19">Cobalamin-5'-phosphate synthase</fullName>
    </alternativeName>
</protein>
<keyword evidence="21" id="KW-1185">Reference proteome</keyword>
<evidence type="ECO:0000256" key="1">
    <source>
        <dbReference type="ARBA" id="ARBA00001946"/>
    </source>
</evidence>
<evidence type="ECO:0000256" key="19">
    <source>
        <dbReference type="HAMAP-Rule" id="MF_00719"/>
    </source>
</evidence>
<feature type="transmembrane region" description="Helical" evidence="19">
    <location>
        <begin position="50"/>
        <end position="77"/>
    </location>
</feature>
<evidence type="ECO:0000256" key="6">
    <source>
        <dbReference type="ARBA" id="ARBA00015850"/>
    </source>
</evidence>
<keyword evidence="8 19" id="KW-0169">Cobalamin biosynthesis</keyword>
<evidence type="ECO:0000256" key="11">
    <source>
        <dbReference type="ARBA" id="ARBA00022842"/>
    </source>
</evidence>
<dbReference type="RefSeq" id="WP_210027316.1">
    <property type="nucleotide sequence ID" value="NZ_JAGINU010000001.1"/>
</dbReference>
<evidence type="ECO:0000256" key="8">
    <source>
        <dbReference type="ARBA" id="ARBA00022573"/>
    </source>
</evidence>
<comment type="subcellular location">
    <subcellularLocation>
        <location evidence="2 19">Cell membrane</location>
        <topology evidence="2 19">Multi-pass membrane protein</topology>
    </subcellularLocation>
</comment>
<dbReference type="InterPro" id="IPR003805">
    <property type="entry name" value="CobS"/>
</dbReference>
<reference evidence="20 21" key="1">
    <citation type="submission" date="2021-03" db="EMBL/GenBank/DDBJ databases">
        <title>Sequencing the genomes of 1000 actinobacteria strains.</title>
        <authorList>
            <person name="Klenk H.-P."/>
        </authorList>
    </citation>
    <scope>NUCLEOTIDE SEQUENCE [LARGE SCALE GENOMIC DNA]</scope>
    <source>
        <strain evidence="20 21">DSM 45256</strain>
    </source>
</reference>